<dbReference type="OrthoDB" id="3255666at2"/>
<feature type="domain" description="Transposase IS204/IS1001/IS1096/IS1165 DDE" evidence="1">
    <location>
        <begin position="171"/>
        <end position="426"/>
    </location>
</feature>
<gene>
    <name evidence="3" type="ORF">FM110_01510</name>
</gene>
<keyword evidence="4" id="KW-1185">Reference proteome</keyword>
<accession>A0A1X6WTD9</accession>
<dbReference type="Pfam" id="PF14690">
    <property type="entry name" value="Zn_ribbon_ISL3"/>
    <property type="match status" value="1"/>
</dbReference>
<name>A0A1X6WTD9_9MICO</name>
<feature type="domain" description="Transposase IS204/IS1001/IS1096/IS1165 zinc-finger" evidence="2">
    <location>
        <begin position="49"/>
        <end position="95"/>
    </location>
</feature>
<dbReference type="InterPro" id="IPR029261">
    <property type="entry name" value="Transposase_Znf"/>
</dbReference>
<dbReference type="Pfam" id="PF01610">
    <property type="entry name" value="DDE_Tnp_ISL3"/>
    <property type="match status" value="1"/>
</dbReference>
<protein>
    <submittedName>
        <fullName evidence="3">Mobile element protein</fullName>
    </submittedName>
</protein>
<organism evidence="3 4">
    <name type="scientific">Brachybacterium nesterenkovii</name>
    <dbReference type="NCBI Taxonomy" id="47847"/>
    <lineage>
        <taxon>Bacteria</taxon>
        <taxon>Bacillati</taxon>
        <taxon>Actinomycetota</taxon>
        <taxon>Actinomycetes</taxon>
        <taxon>Micrococcales</taxon>
        <taxon>Dermabacteraceae</taxon>
        <taxon>Brachybacterium</taxon>
    </lineage>
</organism>
<dbReference type="AlphaFoldDB" id="A0A1X6WTD9"/>
<evidence type="ECO:0000313" key="4">
    <source>
        <dbReference type="Proteomes" id="UP000195981"/>
    </source>
</evidence>
<dbReference type="Proteomes" id="UP000195981">
    <property type="component" value="Unassembled WGS sequence"/>
</dbReference>
<dbReference type="RefSeq" id="WP_087102006.1">
    <property type="nucleotide sequence ID" value="NZ_FWFG01000013.1"/>
</dbReference>
<dbReference type="PANTHER" id="PTHR33498">
    <property type="entry name" value="TRANSPOSASE FOR INSERTION SEQUENCE ELEMENT IS1557"/>
    <property type="match status" value="1"/>
</dbReference>
<dbReference type="EMBL" id="FWFG01000013">
    <property type="protein sequence ID" value="SLM88274.1"/>
    <property type="molecule type" value="Genomic_DNA"/>
</dbReference>
<dbReference type="InterPro" id="IPR047951">
    <property type="entry name" value="Transpos_ISL3"/>
</dbReference>
<evidence type="ECO:0000313" key="3">
    <source>
        <dbReference type="EMBL" id="SLM88274.1"/>
    </source>
</evidence>
<sequence length="441" mass="49259">MLNSTCACPVALDRCDRCDLLLGLPGLHLISVDRARAGFLLEVESCDPVAGCPGCGVIAAGHGRIVTSMIDAPWADRPVRIRWRKRRWICREEACLVVTFVEQDPAVCPPRGLLTMRALRWAIGQLRREGATIQGLARQLGTTWNTLWSQVQPVLARAAEDPTRFEGVQVLGVDEHVWHHRVPRLRGPKELTGMVDLTRSSHPVARLLDLVPGRSGKSYRDWLDERGEMFRKRVEIATLDPFQGYKNAIDDQLEDATCVLDAFHVVKLAGAAVDDVHRRIQQETLGHRGRTGDPLYGIRHVLRAGRERITERQLARLDAAFAAHPEHVAVEVAYHCTQQVREVFHQPTSAAGRRLAEKLITSLPSCPIPEIARLGKTLRRWKTAFLAYFDTNGASNGGAEAINGIIELGRRIARGFRNFEHYRLRMLLITGGLDASPHTQL</sequence>
<reference evidence="3 4" key="1">
    <citation type="submission" date="2017-02" db="EMBL/GenBank/DDBJ databases">
        <authorList>
            <person name="Peterson S.W."/>
        </authorList>
    </citation>
    <scope>NUCLEOTIDE SEQUENCE [LARGE SCALE GENOMIC DNA]</scope>
    <source>
        <strain evidence="3 4">CIP104813</strain>
    </source>
</reference>
<evidence type="ECO:0000259" key="1">
    <source>
        <dbReference type="Pfam" id="PF01610"/>
    </source>
</evidence>
<dbReference type="InterPro" id="IPR002560">
    <property type="entry name" value="Transposase_DDE"/>
</dbReference>
<proteinExistence type="predicted"/>
<evidence type="ECO:0000259" key="2">
    <source>
        <dbReference type="Pfam" id="PF14690"/>
    </source>
</evidence>
<dbReference type="NCBIfam" id="NF033550">
    <property type="entry name" value="transpos_ISL3"/>
    <property type="match status" value="1"/>
</dbReference>
<dbReference type="PANTHER" id="PTHR33498:SF1">
    <property type="entry name" value="TRANSPOSASE FOR INSERTION SEQUENCE ELEMENT IS1557"/>
    <property type="match status" value="1"/>
</dbReference>